<dbReference type="InterPro" id="IPR051604">
    <property type="entry name" value="Ergot_Alk_Oxidoreductase"/>
</dbReference>
<reference evidence="2 3" key="1">
    <citation type="submission" date="2021-01" db="EMBL/GenBank/DDBJ databases">
        <title>Whole genome shotgun sequence of Actinoplanes deccanensis NBRC 13994.</title>
        <authorList>
            <person name="Komaki H."/>
            <person name="Tamura T."/>
        </authorList>
    </citation>
    <scope>NUCLEOTIDE SEQUENCE [LARGE SCALE GENOMIC DNA]</scope>
    <source>
        <strain evidence="2 3">NBRC 13994</strain>
    </source>
</reference>
<dbReference type="SUPFAM" id="SSF51735">
    <property type="entry name" value="NAD(P)-binding Rossmann-fold domains"/>
    <property type="match status" value="1"/>
</dbReference>
<dbReference type="Proteomes" id="UP000609879">
    <property type="component" value="Unassembled WGS sequence"/>
</dbReference>
<dbReference type="Gene3D" id="3.40.50.720">
    <property type="entry name" value="NAD(P)-binding Rossmann-like Domain"/>
    <property type="match status" value="1"/>
</dbReference>
<proteinExistence type="predicted"/>
<dbReference type="EMBL" id="BOMI01000145">
    <property type="protein sequence ID" value="GID78332.1"/>
    <property type="molecule type" value="Genomic_DNA"/>
</dbReference>
<evidence type="ECO:0000313" key="2">
    <source>
        <dbReference type="EMBL" id="GID78332.1"/>
    </source>
</evidence>
<sequence>MDRMKILVTGATGTVGGHVARQLSGRGHDIVALVRDPAKADLPADVSLIEGDLTDPDAVRRALDGVDRAYLTMADDNGAVFAKMAGEAGVEHVVLLSSFTAVTELPSGAANFVTARHRAGERALTEAGVPATFLRAAGFDYNILLWVAGAADGVVRAPNAGVKLPVVDPADIAAAAVAALTAAHPKSGAYSITGPESLSVRDQIAIVNQVLGRSYTVQEVGEAEAPGSLPPSILETMGPAAAVVTPADGVRVLTGNPPRPFAAWVADNARAFPPAGLTADR</sequence>
<protein>
    <submittedName>
        <fullName evidence="2">Nucleotide-diphosphate-sugar epimerase</fullName>
    </submittedName>
</protein>
<dbReference type="InterPro" id="IPR008030">
    <property type="entry name" value="NmrA-like"/>
</dbReference>
<evidence type="ECO:0000313" key="3">
    <source>
        <dbReference type="Proteomes" id="UP000609879"/>
    </source>
</evidence>
<name>A0ABQ3YEA9_9ACTN</name>
<dbReference type="Pfam" id="PF05368">
    <property type="entry name" value="NmrA"/>
    <property type="match status" value="1"/>
</dbReference>
<keyword evidence="3" id="KW-1185">Reference proteome</keyword>
<comment type="caution">
    <text evidence="2">The sequence shown here is derived from an EMBL/GenBank/DDBJ whole genome shotgun (WGS) entry which is preliminary data.</text>
</comment>
<organism evidence="2 3">
    <name type="scientific">Paractinoplanes deccanensis</name>
    <dbReference type="NCBI Taxonomy" id="113561"/>
    <lineage>
        <taxon>Bacteria</taxon>
        <taxon>Bacillati</taxon>
        <taxon>Actinomycetota</taxon>
        <taxon>Actinomycetes</taxon>
        <taxon>Micromonosporales</taxon>
        <taxon>Micromonosporaceae</taxon>
        <taxon>Paractinoplanes</taxon>
    </lineage>
</organism>
<gene>
    <name evidence="2" type="ORF">Ade02nite_69730</name>
</gene>
<dbReference type="PANTHER" id="PTHR43162:SF1">
    <property type="entry name" value="PRESTALK A DIFFERENTIATION PROTEIN A"/>
    <property type="match status" value="1"/>
</dbReference>
<evidence type="ECO:0000259" key="1">
    <source>
        <dbReference type="Pfam" id="PF05368"/>
    </source>
</evidence>
<dbReference type="PANTHER" id="PTHR43162">
    <property type="match status" value="1"/>
</dbReference>
<feature type="domain" description="NmrA-like" evidence="1">
    <location>
        <begin position="5"/>
        <end position="221"/>
    </location>
</feature>
<dbReference type="InterPro" id="IPR036291">
    <property type="entry name" value="NAD(P)-bd_dom_sf"/>
</dbReference>
<accession>A0ABQ3YEA9</accession>